<dbReference type="PANTHER" id="PTHR24304:SF2">
    <property type="entry name" value="24-HYDROXYCHOLESTEROL 7-ALPHA-HYDROXYLASE"/>
    <property type="match status" value="1"/>
</dbReference>
<evidence type="ECO:0000256" key="2">
    <source>
        <dbReference type="ARBA" id="ARBA00010617"/>
    </source>
</evidence>
<evidence type="ECO:0000256" key="4">
    <source>
        <dbReference type="ARBA" id="ARBA00022723"/>
    </source>
</evidence>
<evidence type="ECO:0000256" key="1">
    <source>
        <dbReference type="ARBA" id="ARBA00001971"/>
    </source>
</evidence>
<dbReference type="InterPro" id="IPR002403">
    <property type="entry name" value="Cyt_P450_E_grp-IV"/>
</dbReference>
<organism evidence="9 10">
    <name type="scientific">Ambispora leptoticha</name>
    <dbReference type="NCBI Taxonomy" id="144679"/>
    <lineage>
        <taxon>Eukaryota</taxon>
        <taxon>Fungi</taxon>
        <taxon>Fungi incertae sedis</taxon>
        <taxon>Mucoromycota</taxon>
        <taxon>Glomeromycotina</taxon>
        <taxon>Glomeromycetes</taxon>
        <taxon>Archaeosporales</taxon>
        <taxon>Ambisporaceae</taxon>
        <taxon>Ambispora</taxon>
    </lineage>
</organism>
<dbReference type="PROSITE" id="PS00086">
    <property type="entry name" value="CYTOCHROME_P450"/>
    <property type="match status" value="1"/>
</dbReference>
<sequence>MSATTRLWKVVYDAYLEPFARHVNASIGQKSVFAPLVKDANTESILVTVVIGLIVVGVFLYTLKNIAYPKLKPNEPPMVSYWIPVLGSAAWLGIDPFGFYKKCQKEHGDYYQFLLLGKKMVTCLGAEGNNFVFNAKLADASAEDAYKSLTVPVFGKGVVYDVQNSVLMEQKRFVKAGLSNERLQAYAPLIVKEAVDYFARWNKPFGVENIYKASAELTIMTASRCLLGEEVRSKLDESFAQIFHDLDAGFSPINFVFEDLPIPSNRLRDKAHIKMRNFFLDIMESRRKSGTEDRTDIMSYLIKQCQYKDGRRPTDVEAAHMMIALLLAGQHTSSTTSAWAFIFLAENPHLFEQLRKEQINILGSLDAPLTLENVKKLSLLDNVLRETLRIRPPITNMMRKANRDIPIPNTNYVVPKGSYIQAVPVISQRADQYFDNPEQFLPSRWDKYDKDVKVKDDDLVDYGWGAMHSSSAKSPYLPFGAGRHRCIGEAFAYLQIKTIIATFVRLFEIKLHKGKFPNSDYTTLIPQPINPLVDYVRI</sequence>
<protein>
    <submittedName>
        <fullName evidence="9">11044_t:CDS:1</fullName>
    </submittedName>
</protein>
<dbReference type="GO" id="GO:0020037">
    <property type="term" value="F:heme binding"/>
    <property type="evidence" value="ECO:0007669"/>
    <property type="project" value="InterPro"/>
</dbReference>
<keyword evidence="8" id="KW-0812">Transmembrane</keyword>
<dbReference type="GO" id="GO:0004497">
    <property type="term" value="F:monooxygenase activity"/>
    <property type="evidence" value="ECO:0007669"/>
    <property type="project" value="UniProtKB-KW"/>
</dbReference>
<keyword evidence="8" id="KW-0472">Membrane</keyword>
<dbReference type="PRINTS" id="PR00465">
    <property type="entry name" value="EP450IV"/>
</dbReference>
<keyword evidence="8" id="KW-1133">Transmembrane helix</keyword>
<dbReference type="PRINTS" id="PR00385">
    <property type="entry name" value="P450"/>
</dbReference>
<keyword evidence="7" id="KW-0560">Oxidoreductase</keyword>
<dbReference type="InterPro" id="IPR036396">
    <property type="entry name" value="Cyt_P450_sf"/>
</dbReference>
<name>A0A9N9CRV2_9GLOM</name>
<accession>A0A9N9CRV2</accession>
<feature type="binding site" description="axial binding residue" evidence="6">
    <location>
        <position position="486"/>
    </location>
    <ligand>
        <name>heme</name>
        <dbReference type="ChEBI" id="CHEBI:30413"/>
    </ligand>
    <ligandPart>
        <name>Fe</name>
        <dbReference type="ChEBI" id="CHEBI:18248"/>
    </ligandPart>
</feature>
<dbReference type="Proteomes" id="UP000789508">
    <property type="component" value="Unassembled WGS sequence"/>
</dbReference>
<dbReference type="PANTHER" id="PTHR24304">
    <property type="entry name" value="CYTOCHROME P450 FAMILY 7"/>
    <property type="match status" value="1"/>
</dbReference>
<comment type="caution">
    <text evidence="9">The sequence shown here is derived from an EMBL/GenBank/DDBJ whole genome shotgun (WGS) entry which is preliminary data.</text>
</comment>
<reference evidence="9" key="1">
    <citation type="submission" date="2021-06" db="EMBL/GenBank/DDBJ databases">
        <authorList>
            <person name="Kallberg Y."/>
            <person name="Tangrot J."/>
            <person name="Rosling A."/>
        </authorList>
    </citation>
    <scope>NUCLEOTIDE SEQUENCE</scope>
    <source>
        <strain evidence="9">FL130A</strain>
    </source>
</reference>
<dbReference type="Gene3D" id="1.10.630.10">
    <property type="entry name" value="Cytochrome P450"/>
    <property type="match status" value="1"/>
</dbReference>
<dbReference type="OrthoDB" id="1055148at2759"/>
<evidence type="ECO:0000256" key="8">
    <source>
        <dbReference type="SAM" id="Phobius"/>
    </source>
</evidence>
<comment type="similarity">
    <text evidence="2 7">Belongs to the cytochrome P450 family.</text>
</comment>
<feature type="transmembrane region" description="Helical" evidence="8">
    <location>
        <begin position="79"/>
        <end position="100"/>
    </location>
</feature>
<dbReference type="InterPro" id="IPR050529">
    <property type="entry name" value="CYP450_sterol_14alpha_dmase"/>
</dbReference>
<dbReference type="InterPro" id="IPR017972">
    <property type="entry name" value="Cyt_P450_CS"/>
</dbReference>
<comment type="cofactor">
    <cofactor evidence="1 6">
        <name>heme</name>
        <dbReference type="ChEBI" id="CHEBI:30413"/>
    </cofactor>
</comment>
<keyword evidence="5 6" id="KW-0408">Iron</keyword>
<dbReference type="SUPFAM" id="SSF48264">
    <property type="entry name" value="Cytochrome P450"/>
    <property type="match status" value="1"/>
</dbReference>
<dbReference type="InterPro" id="IPR001128">
    <property type="entry name" value="Cyt_P450"/>
</dbReference>
<evidence type="ECO:0000256" key="7">
    <source>
        <dbReference type="RuleBase" id="RU000461"/>
    </source>
</evidence>
<dbReference type="GO" id="GO:0005506">
    <property type="term" value="F:iron ion binding"/>
    <property type="evidence" value="ECO:0007669"/>
    <property type="project" value="InterPro"/>
</dbReference>
<evidence type="ECO:0000256" key="6">
    <source>
        <dbReference type="PIRSR" id="PIRSR602403-1"/>
    </source>
</evidence>
<dbReference type="Pfam" id="PF00067">
    <property type="entry name" value="p450"/>
    <property type="match status" value="1"/>
</dbReference>
<keyword evidence="10" id="KW-1185">Reference proteome</keyword>
<dbReference type="EMBL" id="CAJVPS010005139">
    <property type="protein sequence ID" value="CAG8611650.1"/>
    <property type="molecule type" value="Genomic_DNA"/>
</dbReference>
<evidence type="ECO:0000313" key="10">
    <source>
        <dbReference type="Proteomes" id="UP000789508"/>
    </source>
</evidence>
<proteinExistence type="inferred from homology"/>
<keyword evidence="4 6" id="KW-0479">Metal-binding</keyword>
<gene>
    <name evidence="9" type="ORF">ALEPTO_LOCUS8586</name>
</gene>
<dbReference type="CDD" id="cd11042">
    <property type="entry name" value="CYP51-like"/>
    <property type="match status" value="1"/>
</dbReference>
<evidence type="ECO:0000256" key="5">
    <source>
        <dbReference type="ARBA" id="ARBA00023004"/>
    </source>
</evidence>
<evidence type="ECO:0000256" key="3">
    <source>
        <dbReference type="ARBA" id="ARBA00022617"/>
    </source>
</evidence>
<feature type="transmembrane region" description="Helical" evidence="8">
    <location>
        <begin position="45"/>
        <end position="67"/>
    </location>
</feature>
<keyword evidence="3 6" id="KW-0349">Heme</keyword>
<dbReference type="GO" id="GO:0016705">
    <property type="term" value="F:oxidoreductase activity, acting on paired donors, with incorporation or reduction of molecular oxygen"/>
    <property type="evidence" value="ECO:0007669"/>
    <property type="project" value="InterPro"/>
</dbReference>
<evidence type="ECO:0000313" key="9">
    <source>
        <dbReference type="EMBL" id="CAG8611650.1"/>
    </source>
</evidence>
<dbReference type="AlphaFoldDB" id="A0A9N9CRV2"/>
<keyword evidence="7" id="KW-0503">Monooxygenase</keyword>